<evidence type="ECO:0000313" key="4">
    <source>
        <dbReference type="Proteomes" id="UP000886689"/>
    </source>
</evidence>
<dbReference type="InterPro" id="IPR010352">
    <property type="entry name" value="DUF945"/>
</dbReference>
<accession>A0A9D7PTU5</accession>
<sequence>MNKTAKIALVAVPLALAYPAAAWVMGQQIETAIGEHYQLLAENPSAKIVSRDYQRGVFSATETVTIELFSNVTAAVARQQQEAMAANPGVKLPPVKPLQIAVRSVIRHGPLPGFSKLAAAVVDSELVLDGELQQQVAAVFGTQKPLEVHSEYRFDGGGISTVRSPGFSTHWAAGEGAGRNTLVWEGLRIDVDFAKGLKSYTLQAEAPKLTINDSKGGGMSMNDMRLQATQQRLFEDDPLLYVGEQKMTLAQLGVRPVKEADPVVLKQVVYDVAMPVSGEYVDMIARLGAASLQVGKQEFGPANYDFSLRHLHGRTLATLYRTLVKIYGDPTLSMAAGANPAQLWAPVAKPATDLLKHAPEFRLDRLSFRSPHGDATLAARVALKDFAETDLANPMLLVAKLDAAAEIALPEALVGAMASTLPAGSRAAEAAAENGEGVVVPSAEELAEQRSEKLRQQLSLFIEQGLVQREGTQIKSKLAFSRGQMTINGKPFNPMAMGAPGASGAPGGPM</sequence>
<feature type="signal peptide" evidence="2">
    <location>
        <begin position="1"/>
        <end position="22"/>
    </location>
</feature>
<evidence type="ECO:0000256" key="1">
    <source>
        <dbReference type="SAM" id="MobiDB-lite"/>
    </source>
</evidence>
<reference evidence="3" key="1">
    <citation type="submission" date="2020-10" db="EMBL/GenBank/DDBJ databases">
        <title>Connecting structure to function with the recovery of over 1000 high-quality activated sludge metagenome-assembled genomes encoding full-length rRNA genes using long-read sequencing.</title>
        <authorList>
            <person name="Singleton C.M."/>
            <person name="Petriglieri F."/>
            <person name="Kristensen J.M."/>
            <person name="Kirkegaard R.H."/>
            <person name="Michaelsen T.Y."/>
            <person name="Andersen M.H."/>
            <person name="Karst S.M."/>
            <person name="Dueholm M.S."/>
            <person name="Nielsen P.H."/>
            <person name="Albertsen M."/>
        </authorList>
    </citation>
    <scope>NUCLEOTIDE SEQUENCE</scope>
    <source>
        <strain evidence="3">Hirt_18-Q3-R61-65_BATAC.395</strain>
    </source>
</reference>
<dbReference type="AlphaFoldDB" id="A0A9D7PTU5"/>
<feature type="region of interest" description="Disordered" evidence="1">
    <location>
        <begin position="491"/>
        <end position="510"/>
    </location>
</feature>
<dbReference type="EMBL" id="JADJUC010000027">
    <property type="protein sequence ID" value="MBK8525119.1"/>
    <property type="molecule type" value="Genomic_DNA"/>
</dbReference>
<dbReference type="Pfam" id="PF06097">
    <property type="entry name" value="DUF945"/>
    <property type="match status" value="1"/>
</dbReference>
<gene>
    <name evidence="3" type="ORF">IPL58_14400</name>
</gene>
<proteinExistence type="predicted"/>
<feature type="compositionally biased region" description="Low complexity" evidence="1">
    <location>
        <begin position="494"/>
        <end position="503"/>
    </location>
</feature>
<evidence type="ECO:0000313" key="3">
    <source>
        <dbReference type="EMBL" id="MBK8525119.1"/>
    </source>
</evidence>
<name>A0A9D7PTU5_9PROT</name>
<protein>
    <submittedName>
        <fullName evidence="3">YdgA family protein</fullName>
    </submittedName>
</protein>
<organism evidence="3 4">
    <name type="scientific">Candidatus Proximibacter danicus</name>
    <dbReference type="NCBI Taxonomy" id="2954365"/>
    <lineage>
        <taxon>Bacteria</taxon>
        <taxon>Pseudomonadati</taxon>
        <taxon>Pseudomonadota</taxon>
        <taxon>Betaproteobacteria</taxon>
        <taxon>Candidatus Proximibacter</taxon>
    </lineage>
</organism>
<comment type="caution">
    <text evidence="3">The sequence shown here is derived from an EMBL/GenBank/DDBJ whole genome shotgun (WGS) entry which is preliminary data.</text>
</comment>
<dbReference type="Proteomes" id="UP000886689">
    <property type="component" value="Unassembled WGS sequence"/>
</dbReference>
<keyword evidence="2" id="KW-0732">Signal</keyword>
<evidence type="ECO:0000256" key="2">
    <source>
        <dbReference type="SAM" id="SignalP"/>
    </source>
</evidence>
<feature type="chain" id="PRO_5038429061" evidence="2">
    <location>
        <begin position="23"/>
        <end position="510"/>
    </location>
</feature>